<dbReference type="Proteomes" id="UP000237105">
    <property type="component" value="Unassembled WGS sequence"/>
</dbReference>
<dbReference type="InterPro" id="IPR038588">
    <property type="entry name" value="XS_domain_sf"/>
</dbReference>
<name>A0A2P5B7H6_PARAD</name>
<protein>
    <submittedName>
        <fullName evidence="2">XS domain containing protein</fullName>
    </submittedName>
</protein>
<dbReference type="GO" id="GO:0080188">
    <property type="term" value="P:gene silencing by siRNA-directed DNA methylation"/>
    <property type="evidence" value="ECO:0007669"/>
    <property type="project" value="InterPro"/>
</dbReference>
<comment type="caution">
    <text evidence="2">The sequence shown here is derived from an EMBL/GenBank/DDBJ whole genome shotgun (WGS) entry which is preliminary data.</text>
</comment>
<dbReference type="EMBL" id="JXTB01000344">
    <property type="protein sequence ID" value="PON44752.1"/>
    <property type="molecule type" value="Genomic_DNA"/>
</dbReference>
<evidence type="ECO:0000259" key="1">
    <source>
        <dbReference type="Pfam" id="PF03468"/>
    </source>
</evidence>
<dbReference type="InterPro" id="IPR005380">
    <property type="entry name" value="XS_domain"/>
</dbReference>
<accession>A0A2P5B7H6</accession>
<dbReference type="PANTHER" id="PTHR21596">
    <property type="entry name" value="RIBONUCLEASE P SUBUNIT P38"/>
    <property type="match status" value="1"/>
</dbReference>
<evidence type="ECO:0000313" key="3">
    <source>
        <dbReference type="Proteomes" id="UP000237105"/>
    </source>
</evidence>
<dbReference type="OrthoDB" id="1892195at2759"/>
<dbReference type="Gene3D" id="3.30.70.2890">
    <property type="entry name" value="XS domain"/>
    <property type="match status" value="1"/>
</dbReference>
<dbReference type="STRING" id="3476.A0A2P5B7H6"/>
<organism evidence="2 3">
    <name type="scientific">Parasponia andersonii</name>
    <name type="common">Sponia andersonii</name>
    <dbReference type="NCBI Taxonomy" id="3476"/>
    <lineage>
        <taxon>Eukaryota</taxon>
        <taxon>Viridiplantae</taxon>
        <taxon>Streptophyta</taxon>
        <taxon>Embryophyta</taxon>
        <taxon>Tracheophyta</taxon>
        <taxon>Spermatophyta</taxon>
        <taxon>Magnoliopsida</taxon>
        <taxon>eudicotyledons</taxon>
        <taxon>Gunneridae</taxon>
        <taxon>Pentapetalae</taxon>
        <taxon>rosids</taxon>
        <taxon>fabids</taxon>
        <taxon>Rosales</taxon>
        <taxon>Cannabaceae</taxon>
        <taxon>Parasponia</taxon>
    </lineage>
</organism>
<keyword evidence="3" id="KW-1185">Reference proteome</keyword>
<feature type="domain" description="XS" evidence="1">
    <location>
        <begin position="48"/>
        <end position="152"/>
    </location>
</feature>
<reference evidence="3" key="1">
    <citation type="submission" date="2016-06" db="EMBL/GenBank/DDBJ databases">
        <title>Parallel loss of symbiosis genes in relatives of nitrogen-fixing non-legume Parasponia.</title>
        <authorList>
            <person name="Van Velzen R."/>
            <person name="Holmer R."/>
            <person name="Bu F."/>
            <person name="Rutten L."/>
            <person name="Van Zeijl A."/>
            <person name="Liu W."/>
            <person name="Santuari L."/>
            <person name="Cao Q."/>
            <person name="Sharma T."/>
            <person name="Shen D."/>
            <person name="Roswanjaya Y."/>
            <person name="Wardhani T."/>
            <person name="Kalhor M.S."/>
            <person name="Jansen J."/>
            <person name="Van den Hoogen J."/>
            <person name="Gungor B."/>
            <person name="Hartog M."/>
            <person name="Hontelez J."/>
            <person name="Verver J."/>
            <person name="Yang W.-C."/>
            <person name="Schijlen E."/>
            <person name="Repin R."/>
            <person name="Schilthuizen M."/>
            <person name="Schranz E."/>
            <person name="Heidstra R."/>
            <person name="Miyata K."/>
            <person name="Fedorova E."/>
            <person name="Kohlen W."/>
            <person name="Bisseling T."/>
            <person name="Smit S."/>
            <person name="Geurts R."/>
        </authorList>
    </citation>
    <scope>NUCLEOTIDE SEQUENCE [LARGE SCALE GENOMIC DNA]</scope>
    <source>
        <strain evidence="3">cv. WU1-14</strain>
    </source>
</reference>
<dbReference type="PANTHER" id="PTHR21596:SF65">
    <property type="entry name" value="PROTEIN INVOLVED IN DE NOVO 2-RELATED"/>
    <property type="match status" value="1"/>
</dbReference>
<sequence length="210" mass="24175">MDWRTEKSHEELMRGIQEGKVANDGTSRPSKVVAKVDYDLFVNFDQIDDKVVWPLSGILVNLPTRLVDGGRSKLRDELLRRGLNSSTCIHYLCDYSGFTALVEFEQGWTGLCSAMLFEKAYAEDHHGKKEWYGKSEQKSGFYAWIARHDDYSSSNIVGEYLRNNGFLKNIPEIMEEELRPQVRHVSELTEVIEEKCWIGFLPAVHVSLNR</sequence>
<proteinExistence type="predicted"/>
<dbReference type="Pfam" id="PF03468">
    <property type="entry name" value="XS"/>
    <property type="match status" value="1"/>
</dbReference>
<gene>
    <name evidence="2" type="ORF">PanWU01x14_264410</name>
</gene>
<evidence type="ECO:0000313" key="2">
    <source>
        <dbReference type="EMBL" id="PON44752.1"/>
    </source>
</evidence>
<dbReference type="InterPro" id="IPR045177">
    <property type="entry name" value="FDM1-5/IDN2"/>
</dbReference>
<dbReference type="AlphaFoldDB" id="A0A2P5B7H6"/>